<feature type="non-terminal residue" evidence="2">
    <location>
        <position position="124"/>
    </location>
</feature>
<gene>
    <name evidence="2" type="ORF">S01H1_80218</name>
</gene>
<dbReference type="EMBL" id="BARS01054148">
    <property type="protein sequence ID" value="GAG46049.1"/>
    <property type="molecule type" value="Genomic_DNA"/>
</dbReference>
<evidence type="ECO:0000313" key="2">
    <source>
        <dbReference type="EMBL" id="GAG46049.1"/>
    </source>
</evidence>
<name>X0XS94_9ZZZZ</name>
<dbReference type="Gene3D" id="3.30.750.44">
    <property type="match status" value="1"/>
</dbReference>
<dbReference type="GO" id="GO:0030288">
    <property type="term" value="C:outer membrane-bounded periplasmic space"/>
    <property type="evidence" value="ECO:0007669"/>
    <property type="project" value="TreeGrafter"/>
</dbReference>
<feature type="domain" description="Activating protease CtpA/B N-terminal" evidence="1">
    <location>
        <begin position="25"/>
        <end position="75"/>
    </location>
</feature>
<dbReference type="Pfam" id="PF22694">
    <property type="entry name" value="CtpB_N-like"/>
    <property type="match status" value="1"/>
</dbReference>
<dbReference type="GO" id="GO:0004175">
    <property type="term" value="F:endopeptidase activity"/>
    <property type="evidence" value="ECO:0007669"/>
    <property type="project" value="TreeGrafter"/>
</dbReference>
<dbReference type="InterPro" id="IPR029045">
    <property type="entry name" value="ClpP/crotonase-like_dom_sf"/>
</dbReference>
<dbReference type="PANTHER" id="PTHR32060:SF30">
    <property type="entry name" value="CARBOXY-TERMINAL PROCESSING PROTEASE CTPA"/>
    <property type="match status" value="1"/>
</dbReference>
<accession>X0XS94</accession>
<evidence type="ECO:0000259" key="1">
    <source>
        <dbReference type="Pfam" id="PF22694"/>
    </source>
</evidence>
<proteinExistence type="predicted"/>
<dbReference type="PANTHER" id="PTHR32060">
    <property type="entry name" value="TAIL-SPECIFIC PROTEASE"/>
    <property type="match status" value="1"/>
</dbReference>
<dbReference type="GO" id="GO:0007165">
    <property type="term" value="P:signal transduction"/>
    <property type="evidence" value="ECO:0007669"/>
    <property type="project" value="TreeGrafter"/>
</dbReference>
<dbReference type="FunFam" id="3.30.750.44:FF:000001">
    <property type="entry name" value="S41 family peptidase"/>
    <property type="match status" value="1"/>
</dbReference>
<dbReference type="SUPFAM" id="SSF52096">
    <property type="entry name" value="ClpP/crotonase"/>
    <property type="match status" value="1"/>
</dbReference>
<organism evidence="2">
    <name type="scientific">marine sediment metagenome</name>
    <dbReference type="NCBI Taxonomy" id="412755"/>
    <lineage>
        <taxon>unclassified sequences</taxon>
        <taxon>metagenomes</taxon>
        <taxon>ecological metagenomes</taxon>
    </lineage>
</organism>
<dbReference type="Gene3D" id="2.30.42.10">
    <property type="match status" value="1"/>
</dbReference>
<reference evidence="2" key="1">
    <citation type="journal article" date="2014" name="Front. Microbiol.">
        <title>High frequency of phylogenetically diverse reductive dehalogenase-homologous genes in deep subseafloor sedimentary metagenomes.</title>
        <authorList>
            <person name="Kawai M."/>
            <person name="Futagami T."/>
            <person name="Toyoda A."/>
            <person name="Takaki Y."/>
            <person name="Nishi S."/>
            <person name="Hori S."/>
            <person name="Arai W."/>
            <person name="Tsubouchi T."/>
            <person name="Morono Y."/>
            <person name="Uchiyama I."/>
            <person name="Ito T."/>
            <person name="Fujiyama A."/>
            <person name="Inagaki F."/>
            <person name="Takami H."/>
        </authorList>
    </citation>
    <scope>NUCLEOTIDE SEQUENCE</scope>
    <source>
        <strain evidence="2">Expedition CK06-06</strain>
    </source>
</reference>
<dbReference type="AlphaFoldDB" id="X0XS94"/>
<comment type="caution">
    <text evidence="2">The sequence shown here is derived from an EMBL/GenBank/DDBJ whole genome shotgun (WGS) entry which is preliminary data.</text>
</comment>
<sequence>MRRLIVATIMLALALSAPLAWADADKTYEKLDVFAQVLHYVQESYVENTDSRRLLYSAIRGMLKSLDPHTVFMTPEEFKSMQEDTSGHFGGVGIELAVRERQLIVVAPIDDTPAARSGILSGDR</sequence>
<dbReference type="InterPro" id="IPR036034">
    <property type="entry name" value="PDZ_sf"/>
</dbReference>
<dbReference type="InterPro" id="IPR055210">
    <property type="entry name" value="CtpA/B_N"/>
</dbReference>
<protein>
    <recommendedName>
        <fullName evidence="1">Activating protease CtpA/B N-terminal domain-containing protein</fullName>
    </recommendedName>
</protein>